<dbReference type="Proteomes" id="UP000823960">
    <property type="component" value="Unassembled WGS sequence"/>
</dbReference>
<accession>A0A9D1NR48</accession>
<evidence type="ECO:0000313" key="7">
    <source>
        <dbReference type="EMBL" id="HIV11310.1"/>
    </source>
</evidence>
<keyword evidence="6" id="KW-0067">ATP-binding</keyword>
<comment type="catalytic activity">
    <reaction evidence="4 6">
        <text>L-aspartyl-tRNA(Asn) + L-glutamine + ATP + H2O = L-asparaginyl-tRNA(Asn) + L-glutamate + ADP + phosphate + 2 H(+)</text>
        <dbReference type="Rhea" id="RHEA:14513"/>
        <dbReference type="Rhea" id="RHEA-COMP:9674"/>
        <dbReference type="Rhea" id="RHEA-COMP:9677"/>
        <dbReference type="ChEBI" id="CHEBI:15377"/>
        <dbReference type="ChEBI" id="CHEBI:15378"/>
        <dbReference type="ChEBI" id="CHEBI:29985"/>
        <dbReference type="ChEBI" id="CHEBI:30616"/>
        <dbReference type="ChEBI" id="CHEBI:43474"/>
        <dbReference type="ChEBI" id="CHEBI:58359"/>
        <dbReference type="ChEBI" id="CHEBI:78515"/>
        <dbReference type="ChEBI" id="CHEBI:78516"/>
        <dbReference type="ChEBI" id="CHEBI:456216"/>
    </reaction>
</comment>
<dbReference type="InterPro" id="IPR003837">
    <property type="entry name" value="GatC"/>
</dbReference>
<dbReference type="EMBL" id="DVOL01000092">
    <property type="protein sequence ID" value="HIV11310.1"/>
    <property type="molecule type" value="Genomic_DNA"/>
</dbReference>
<evidence type="ECO:0000256" key="4">
    <source>
        <dbReference type="ARBA" id="ARBA00047380"/>
    </source>
</evidence>
<keyword evidence="6" id="KW-0547">Nucleotide-binding</keyword>
<dbReference type="EC" id="6.3.5.-" evidence="6"/>
<reference evidence="7" key="2">
    <citation type="journal article" date="2021" name="PeerJ">
        <title>Extensive microbial diversity within the chicken gut microbiome revealed by metagenomics and culture.</title>
        <authorList>
            <person name="Gilroy R."/>
            <person name="Ravi A."/>
            <person name="Getino M."/>
            <person name="Pursley I."/>
            <person name="Horton D.L."/>
            <person name="Alikhan N.F."/>
            <person name="Baker D."/>
            <person name="Gharbi K."/>
            <person name="Hall N."/>
            <person name="Watson M."/>
            <person name="Adriaenssens E.M."/>
            <person name="Foster-Nyarko E."/>
            <person name="Jarju S."/>
            <person name="Secka A."/>
            <person name="Antonio M."/>
            <person name="Oren A."/>
            <person name="Chaudhuri R.R."/>
            <person name="La Ragione R."/>
            <person name="Hildebrand F."/>
            <person name="Pallen M.J."/>
        </authorList>
    </citation>
    <scope>NUCLEOTIDE SEQUENCE</scope>
    <source>
        <strain evidence="7">1370</strain>
    </source>
</reference>
<dbReference type="GO" id="GO:0006450">
    <property type="term" value="P:regulation of translational fidelity"/>
    <property type="evidence" value="ECO:0007669"/>
    <property type="project" value="InterPro"/>
</dbReference>
<dbReference type="GO" id="GO:0005524">
    <property type="term" value="F:ATP binding"/>
    <property type="evidence" value="ECO:0007669"/>
    <property type="project" value="UniProtKB-KW"/>
</dbReference>
<dbReference type="Gene3D" id="1.10.20.60">
    <property type="entry name" value="Glu-tRNAGln amidotransferase C subunit, N-terminal domain"/>
    <property type="match status" value="1"/>
</dbReference>
<reference evidence="7" key="1">
    <citation type="submission" date="2020-10" db="EMBL/GenBank/DDBJ databases">
        <authorList>
            <person name="Gilroy R."/>
        </authorList>
    </citation>
    <scope>NUCLEOTIDE SEQUENCE</scope>
    <source>
        <strain evidence="7">1370</strain>
    </source>
</reference>
<dbReference type="HAMAP" id="MF_00122">
    <property type="entry name" value="GatC"/>
    <property type="match status" value="1"/>
</dbReference>
<evidence type="ECO:0000256" key="6">
    <source>
        <dbReference type="HAMAP-Rule" id="MF_00122"/>
    </source>
</evidence>
<keyword evidence="6" id="KW-0436">Ligase</keyword>
<dbReference type="GO" id="GO:0050567">
    <property type="term" value="F:glutaminyl-tRNA synthase (glutamine-hydrolyzing) activity"/>
    <property type="evidence" value="ECO:0007669"/>
    <property type="project" value="UniProtKB-UniRule"/>
</dbReference>
<sequence>MGNSLGSDIDIMHIAKLARLKIDEEELERYKSEMTDIIKMVKEMPDIAESLELDADNSMELRKDSLEECGISRDEILKNAPKVVAGCVVVPKTVD</sequence>
<dbReference type="AlphaFoldDB" id="A0A9D1NR48"/>
<dbReference type="Pfam" id="PF02686">
    <property type="entry name" value="GatC"/>
    <property type="match status" value="1"/>
</dbReference>
<keyword evidence="6" id="KW-0648">Protein biosynthesis</keyword>
<proteinExistence type="inferred from homology"/>
<dbReference type="NCBIfam" id="TIGR00135">
    <property type="entry name" value="gatC"/>
    <property type="match status" value="1"/>
</dbReference>
<evidence type="ECO:0000256" key="3">
    <source>
        <dbReference type="ARBA" id="ARBA00024799"/>
    </source>
</evidence>
<dbReference type="InterPro" id="IPR036113">
    <property type="entry name" value="Asp/Glu-ADT_sf_sub_c"/>
</dbReference>
<evidence type="ECO:0000256" key="5">
    <source>
        <dbReference type="ARBA" id="ARBA00047913"/>
    </source>
</evidence>
<comment type="caution">
    <text evidence="7">The sequence shown here is derived from an EMBL/GenBank/DDBJ whole genome shotgun (WGS) entry which is preliminary data.</text>
</comment>
<protein>
    <recommendedName>
        <fullName evidence="6">Aspartyl/glutamyl-tRNA(Asn/Gln) amidotransferase subunit C</fullName>
        <shortName evidence="6">Asp/Glu-ADT subunit C</shortName>
        <ecNumber evidence="6">6.3.5.-</ecNumber>
    </recommendedName>
</protein>
<evidence type="ECO:0000313" key="8">
    <source>
        <dbReference type="Proteomes" id="UP000823960"/>
    </source>
</evidence>
<comment type="subunit">
    <text evidence="2 6">Heterotrimer of A, B and C subunits.</text>
</comment>
<name>A0A9D1NR48_9FIRM</name>
<comment type="catalytic activity">
    <reaction evidence="5 6">
        <text>L-glutamyl-tRNA(Gln) + L-glutamine + ATP + H2O = L-glutaminyl-tRNA(Gln) + L-glutamate + ADP + phosphate + H(+)</text>
        <dbReference type="Rhea" id="RHEA:17521"/>
        <dbReference type="Rhea" id="RHEA-COMP:9681"/>
        <dbReference type="Rhea" id="RHEA-COMP:9684"/>
        <dbReference type="ChEBI" id="CHEBI:15377"/>
        <dbReference type="ChEBI" id="CHEBI:15378"/>
        <dbReference type="ChEBI" id="CHEBI:29985"/>
        <dbReference type="ChEBI" id="CHEBI:30616"/>
        <dbReference type="ChEBI" id="CHEBI:43474"/>
        <dbReference type="ChEBI" id="CHEBI:58359"/>
        <dbReference type="ChEBI" id="CHEBI:78520"/>
        <dbReference type="ChEBI" id="CHEBI:78521"/>
        <dbReference type="ChEBI" id="CHEBI:456216"/>
    </reaction>
</comment>
<organism evidence="7 8">
    <name type="scientific">Candidatus Faeciplasma avium</name>
    <dbReference type="NCBI Taxonomy" id="2840798"/>
    <lineage>
        <taxon>Bacteria</taxon>
        <taxon>Bacillati</taxon>
        <taxon>Bacillota</taxon>
        <taxon>Clostridia</taxon>
        <taxon>Eubacteriales</taxon>
        <taxon>Oscillospiraceae</taxon>
        <taxon>Oscillospiraceae incertae sedis</taxon>
        <taxon>Candidatus Faeciplasma</taxon>
    </lineage>
</organism>
<dbReference type="SUPFAM" id="SSF141000">
    <property type="entry name" value="Glu-tRNAGln amidotransferase C subunit"/>
    <property type="match status" value="1"/>
</dbReference>
<evidence type="ECO:0000256" key="2">
    <source>
        <dbReference type="ARBA" id="ARBA00011123"/>
    </source>
</evidence>
<gene>
    <name evidence="6 7" type="primary">gatC</name>
    <name evidence="7" type="ORF">IAD28_06440</name>
</gene>
<comment type="function">
    <text evidence="3 6">Allows the formation of correctly charged Asn-tRNA(Asn) or Gln-tRNA(Gln) through the transamidation of misacylated Asp-tRNA(Asn) or Glu-tRNA(Gln) in organisms which lack either or both of asparaginyl-tRNA or glutaminyl-tRNA synthetases. The reaction takes place in the presence of glutamine and ATP through an activated phospho-Asp-tRNA(Asn) or phospho-Glu-tRNA(Gln).</text>
</comment>
<evidence type="ECO:0000256" key="1">
    <source>
        <dbReference type="ARBA" id="ARBA00010757"/>
    </source>
</evidence>
<comment type="similarity">
    <text evidence="1 6">Belongs to the GatC family.</text>
</comment>
<dbReference type="GO" id="GO:0006412">
    <property type="term" value="P:translation"/>
    <property type="evidence" value="ECO:0007669"/>
    <property type="project" value="UniProtKB-UniRule"/>
</dbReference>